<comment type="caution">
    <text evidence="2">The sequence shown here is derived from an EMBL/GenBank/DDBJ whole genome shotgun (WGS) entry which is preliminary data.</text>
</comment>
<evidence type="ECO:0000256" key="1">
    <source>
        <dbReference type="SAM" id="SignalP"/>
    </source>
</evidence>
<reference evidence="2" key="2">
    <citation type="submission" date="2020-11" db="EMBL/GenBank/DDBJ databases">
        <authorList>
            <person name="McCartney M.A."/>
            <person name="Auch B."/>
            <person name="Kono T."/>
            <person name="Mallez S."/>
            <person name="Becker A."/>
            <person name="Gohl D.M."/>
            <person name="Silverstein K.A.T."/>
            <person name="Koren S."/>
            <person name="Bechman K.B."/>
            <person name="Herman A."/>
            <person name="Abrahante J.E."/>
            <person name="Garbe J."/>
        </authorList>
    </citation>
    <scope>NUCLEOTIDE SEQUENCE</scope>
    <source>
        <strain evidence="2">Duluth1</strain>
        <tissue evidence="2">Whole animal</tissue>
    </source>
</reference>
<name>A0A9D4EKN1_DREPO</name>
<keyword evidence="3" id="KW-1185">Reference proteome</keyword>
<keyword evidence="1" id="KW-0732">Signal</keyword>
<feature type="chain" id="PRO_5039061762" evidence="1">
    <location>
        <begin position="19"/>
        <end position="90"/>
    </location>
</feature>
<dbReference type="Proteomes" id="UP000828390">
    <property type="component" value="Unassembled WGS sequence"/>
</dbReference>
<dbReference type="AlphaFoldDB" id="A0A9D4EKN1"/>
<feature type="signal peptide" evidence="1">
    <location>
        <begin position="1"/>
        <end position="18"/>
    </location>
</feature>
<evidence type="ECO:0000313" key="2">
    <source>
        <dbReference type="EMBL" id="KAH3779717.1"/>
    </source>
</evidence>
<organism evidence="2 3">
    <name type="scientific">Dreissena polymorpha</name>
    <name type="common">Zebra mussel</name>
    <name type="synonym">Mytilus polymorpha</name>
    <dbReference type="NCBI Taxonomy" id="45954"/>
    <lineage>
        <taxon>Eukaryota</taxon>
        <taxon>Metazoa</taxon>
        <taxon>Spiralia</taxon>
        <taxon>Lophotrochozoa</taxon>
        <taxon>Mollusca</taxon>
        <taxon>Bivalvia</taxon>
        <taxon>Autobranchia</taxon>
        <taxon>Heteroconchia</taxon>
        <taxon>Euheterodonta</taxon>
        <taxon>Imparidentia</taxon>
        <taxon>Neoheterodontei</taxon>
        <taxon>Myida</taxon>
        <taxon>Dreissenoidea</taxon>
        <taxon>Dreissenidae</taxon>
        <taxon>Dreissena</taxon>
    </lineage>
</organism>
<reference evidence="2" key="1">
    <citation type="journal article" date="2019" name="bioRxiv">
        <title>The Genome of the Zebra Mussel, Dreissena polymorpha: A Resource for Invasive Species Research.</title>
        <authorList>
            <person name="McCartney M.A."/>
            <person name="Auch B."/>
            <person name="Kono T."/>
            <person name="Mallez S."/>
            <person name="Zhang Y."/>
            <person name="Obille A."/>
            <person name="Becker A."/>
            <person name="Abrahante J.E."/>
            <person name="Garbe J."/>
            <person name="Badalamenti J.P."/>
            <person name="Herman A."/>
            <person name="Mangelson H."/>
            <person name="Liachko I."/>
            <person name="Sullivan S."/>
            <person name="Sone E.D."/>
            <person name="Koren S."/>
            <person name="Silverstein K.A.T."/>
            <person name="Beckman K.B."/>
            <person name="Gohl D.M."/>
        </authorList>
    </citation>
    <scope>NUCLEOTIDE SEQUENCE</scope>
    <source>
        <strain evidence="2">Duluth1</strain>
        <tissue evidence="2">Whole animal</tissue>
    </source>
</reference>
<evidence type="ECO:0000313" key="3">
    <source>
        <dbReference type="Proteomes" id="UP000828390"/>
    </source>
</evidence>
<sequence>MANTFTWILVVATVVVYAHPQFDDFSLGLDANCLKKTPEVYRPCRMRTIWTFDWCALRCVQRTGCFPPGNLVNAFPSQQGCYMYCSRRYE</sequence>
<proteinExistence type="predicted"/>
<accession>A0A9D4EKN1</accession>
<gene>
    <name evidence="2" type="ORF">DPMN_157524</name>
</gene>
<protein>
    <submittedName>
        <fullName evidence="2">Uncharacterized protein</fullName>
    </submittedName>
</protein>
<dbReference type="EMBL" id="JAIWYP010000008">
    <property type="protein sequence ID" value="KAH3779717.1"/>
    <property type="molecule type" value="Genomic_DNA"/>
</dbReference>